<feature type="transmembrane region" description="Helical" evidence="4">
    <location>
        <begin position="219"/>
        <end position="238"/>
    </location>
</feature>
<feature type="transmembrane region" description="Helical" evidence="4">
    <location>
        <begin position="258"/>
        <end position="277"/>
    </location>
</feature>
<proteinExistence type="predicted"/>
<dbReference type="EMBL" id="SMAJ01000001">
    <property type="protein sequence ID" value="TCT10896.1"/>
    <property type="molecule type" value="Genomic_DNA"/>
</dbReference>
<dbReference type="RefSeq" id="WP_132579331.1">
    <property type="nucleotide sequence ID" value="NZ_SMAJ01000001.1"/>
</dbReference>
<dbReference type="PROSITE" id="PS50850">
    <property type="entry name" value="MFS"/>
    <property type="match status" value="1"/>
</dbReference>
<keyword evidence="3 4" id="KW-0472">Membrane</keyword>
<keyword evidence="7" id="KW-1185">Reference proteome</keyword>
<dbReference type="InterPro" id="IPR020846">
    <property type="entry name" value="MFS_dom"/>
</dbReference>
<dbReference type="CDD" id="cd17478">
    <property type="entry name" value="MFS_FsR"/>
    <property type="match status" value="1"/>
</dbReference>
<dbReference type="InterPro" id="IPR011701">
    <property type="entry name" value="MFS"/>
</dbReference>
<feature type="transmembrane region" description="Helical" evidence="4">
    <location>
        <begin position="313"/>
        <end position="334"/>
    </location>
</feature>
<evidence type="ECO:0000256" key="2">
    <source>
        <dbReference type="ARBA" id="ARBA00022989"/>
    </source>
</evidence>
<dbReference type="OrthoDB" id="9770492at2"/>
<reference evidence="6 7" key="1">
    <citation type="submission" date="2019-03" db="EMBL/GenBank/DDBJ databases">
        <title>Genomic Encyclopedia of Type Strains, Phase IV (KMG-IV): sequencing the most valuable type-strain genomes for metagenomic binning, comparative biology and taxonomic classification.</title>
        <authorList>
            <person name="Goeker M."/>
        </authorList>
    </citation>
    <scope>NUCLEOTIDE SEQUENCE [LARGE SCALE GENOMIC DNA]</scope>
    <source>
        <strain evidence="6 7">DSM 24591</strain>
    </source>
</reference>
<dbReference type="PANTHER" id="PTHR43129">
    <property type="entry name" value="FOSMIDOMYCIN RESISTANCE PROTEIN"/>
    <property type="match status" value="1"/>
</dbReference>
<dbReference type="SUPFAM" id="SSF103473">
    <property type="entry name" value="MFS general substrate transporter"/>
    <property type="match status" value="1"/>
</dbReference>
<feature type="transmembrane region" description="Helical" evidence="4">
    <location>
        <begin position="106"/>
        <end position="124"/>
    </location>
</feature>
<feature type="transmembrane region" description="Helical" evidence="4">
    <location>
        <begin position="50"/>
        <end position="69"/>
    </location>
</feature>
<gene>
    <name evidence="6" type="ORF">EDC26_101116</name>
</gene>
<dbReference type="GO" id="GO:0022857">
    <property type="term" value="F:transmembrane transporter activity"/>
    <property type="evidence" value="ECO:0007669"/>
    <property type="project" value="InterPro"/>
</dbReference>
<feature type="transmembrane region" description="Helical" evidence="4">
    <location>
        <begin position="172"/>
        <end position="190"/>
    </location>
</feature>
<organism evidence="6 7">
    <name type="scientific">Paralcaligenes ureilyticus</name>
    <dbReference type="NCBI Taxonomy" id="627131"/>
    <lineage>
        <taxon>Bacteria</taxon>
        <taxon>Pseudomonadati</taxon>
        <taxon>Pseudomonadota</taxon>
        <taxon>Betaproteobacteria</taxon>
        <taxon>Burkholderiales</taxon>
        <taxon>Alcaligenaceae</taxon>
        <taxon>Paralcaligenes</taxon>
    </lineage>
</organism>
<dbReference type="GO" id="GO:0005886">
    <property type="term" value="C:plasma membrane"/>
    <property type="evidence" value="ECO:0007669"/>
    <property type="project" value="TreeGrafter"/>
</dbReference>
<dbReference type="InterPro" id="IPR036259">
    <property type="entry name" value="MFS_trans_sf"/>
</dbReference>
<sequence length="407" mass="43401">MNQATAQVAPTPPGVAYGVLGAISVSHLLNDMMQSVLLALYPVFQSHFNLSFAQVGVITLAFQFSSSLLQPLIGFFTDKRPLPFSLPMGMGFTFAGLILLSQSWNFPSTVAAAMLIGMGSSVFHPESSRVARMASAGHHGLAQSIFQVGGNIGSSIGPLLAALIIVPFGQGSVAWVSLAALLAMLILYRVGRWYSTNLTGTRGRTSLGKTDTGLTRKQVIGALSVLMLLVFSKFFYLSGLNSYFTFYLMHHFGVSIQFSQYCLFVFLVGVAIGTITGGPIGDRIGRKRIIWGSILGAAPFTLLLPFVSLFWTVVLVFIIGVVIASAFPAIVVYAQELVPGKIGTISGLFFGFAFGMAGIGAAVLGMLADATSIEFVYHVCAYLPLIGIAAFWLPNMNRNNKKRAGAV</sequence>
<feature type="transmembrane region" description="Helical" evidence="4">
    <location>
        <begin position="375"/>
        <end position="393"/>
    </location>
</feature>
<evidence type="ECO:0000256" key="3">
    <source>
        <dbReference type="ARBA" id="ARBA00023136"/>
    </source>
</evidence>
<feature type="transmembrane region" description="Helical" evidence="4">
    <location>
        <begin position="346"/>
        <end position="369"/>
    </location>
</feature>
<evidence type="ECO:0000256" key="1">
    <source>
        <dbReference type="ARBA" id="ARBA00022692"/>
    </source>
</evidence>
<dbReference type="PANTHER" id="PTHR43129:SF1">
    <property type="entry name" value="FOSMIDOMYCIN RESISTANCE PROTEIN"/>
    <property type="match status" value="1"/>
</dbReference>
<evidence type="ECO:0000313" key="6">
    <source>
        <dbReference type="EMBL" id="TCT10896.1"/>
    </source>
</evidence>
<dbReference type="Gene3D" id="1.20.1250.20">
    <property type="entry name" value="MFS general substrate transporter like domains"/>
    <property type="match status" value="2"/>
</dbReference>
<evidence type="ECO:0000259" key="5">
    <source>
        <dbReference type="PROSITE" id="PS50850"/>
    </source>
</evidence>
<feature type="transmembrane region" description="Helical" evidence="4">
    <location>
        <begin position="289"/>
        <end position="307"/>
    </location>
</feature>
<feature type="domain" description="Major facilitator superfamily (MFS) profile" evidence="5">
    <location>
        <begin position="19"/>
        <end position="399"/>
    </location>
</feature>
<evidence type="ECO:0000313" key="7">
    <source>
        <dbReference type="Proteomes" id="UP000295525"/>
    </source>
</evidence>
<name>A0A4R3MC01_9BURK</name>
<feature type="transmembrane region" description="Helical" evidence="4">
    <location>
        <begin position="145"/>
        <end position="166"/>
    </location>
</feature>
<dbReference type="Proteomes" id="UP000295525">
    <property type="component" value="Unassembled WGS sequence"/>
</dbReference>
<keyword evidence="2 4" id="KW-1133">Transmembrane helix</keyword>
<protein>
    <submittedName>
        <fullName evidence="6">FSR family fosmidomycin resistance protein-like MFS transporter</fullName>
    </submittedName>
</protein>
<comment type="caution">
    <text evidence="6">The sequence shown here is derived from an EMBL/GenBank/DDBJ whole genome shotgun (WGS) entry which is preliminary data.</text>
</comment>
<feature type="transmembrane region" description="Helical" evidence="4">
    <location>
        <begin position="81"/>
        <end position="100"/>
    </location>
</feature>
<evidence type="ECO:0000256" key="4">
    <source>
        <dbReference type="SAM" id="Phobius"/>
    </source>
</evidence>
<keyword evidence="1 4" id="KW-0812">Transmembrane</keyword>
<dbReference type="AlphaFoldDB" id="A0A4R3MC01"/>
<dbReference type="Pfam" id="PF07690">
    <property type="entry name" value="MFS_1"/>
    <property type="match status" value="1"/>
</dbReference>
<accession>A0A4R3MC01</accession>